<dbReference type="InterPro" id="IPR002155">
    <property type="entry name" value="Thiolase"/>
</dbReference>
<dbReference type="PROSITE" id="PS00737">
    <property type="entry name" value="THIOLASE_2"/>
    <property type="match status" value="1"/>
</dbReference>
<organism evidence="13 14">
    <name type="scientific">Dyadobacter flavalbus</name>
    <dbReference type="NCBI Taxonomy" id="2579942"/>
    <lineage>
        <taxon>Bacteria</taxon>
        <taxon>Pseudomonadati</taxon>
        <taxon>Bacteroidota</taxon>
        <taxon>Cytophagia</taxon>
        <taxon>Cytophagales</taxon>
        <taxon>Spirosomataceae</taxon>
        <taxon>Dyadobacter</taxon>
    </lineage>
</organism>
<comment type="similarity">
    <text evidence="1 10">Belongs to the thiolase-like superfamily. Thiolase family.</text>
</comment>
<evidence type="ECO:0000259" key="11">
    <source>
        <dbReference type="Pfam" id="PF00108"/>
    </source>
</evidence>
<feature type="active site" description="Proton acceptor" evidence="9">
    <location>
        <position position="380"/>
    </location>
</feature>
<keyword evidence="4 10" id="KW-0808">Transferase</keyword>
<dbReference type="NCBIfam" id="TIGR01930">
    <property type="entry name" value="AcCoA-C-Actrans"/>
    <property type="match status" value="1"/>
</dbReference>
<dbReference type="CDD" id="cd00751">
    <property type="entry name" value="thiolase"/>
    <property type="match status" value="1"/>
</dbReference>
<evidence type="ECO:0000256" key="7">
    <source>
        <dbReference type="ARBA" id="ARBA00022958"/>
    </source>
</evidence>
<keyword evidence="8 10" id="KW-0012">Acyltransferase</keyword>
<dbReference type="AlphaFoldDB" id="A0A5M8QZ86"/>
<evidence type="ECO:0000256" key="2">
    <source>
        <dbReference type="ARBA" id="ARBA00011881"/>
    </source>
</evidence>
<dbReference type="PROSITE" id="PS00099">
    <property type="entry name" value="THIOLASE_3"/>
    <property type="match status" value="1"/>
</dbReference>
<protein>
    <recommendedName>
        <fullName evidence="3">acetyl-CoA C-acetyltransferase</fullName>
        <ecNumber evidence="3">2.3.1.9</ecNumber>
    </recommendedName>
</protein>
<proteinExistence type="inferred from homology"/>
<feature type="active site" description="Acyl-thioester intermediate" evidence="9">
    <location>
        <position position="89"/>
    </location>
</feature>
<keyword evidence="6" id="KW-0809">Transit peptide</keyword>
<dbReference type="GO" id="GO:0046872">
    <property type="term" value="F:metal ion binding"/>
    <property type="evidence" value="ECO:0007669"/>
    <property type="project" value="UniProtKB-KW"/>
</dbReference>
<dbReference type="PANTHER" id="PTHR18919">
    <property type="entry name" value="ACETYL-COA C-ACYLTRANSFERASE"/>
    <property type="match status" value="1"/>
</dbReference>
<dbReference type="PANTHER" id="PTHR18919:SF156">
    <property type="entry name" value="ACETYL-COA ACETYLTRANSFERASE, MITOCHONDRIAL"/>
    <property type="match status" value="1"/>
</dbReference>
<dbReference type="GO" id="GO:0006635">
    <property type="term" value="P:fatty acid beta-oxidation"/>
    <property type="evidence" value="ECO:0007669"/>
    <property type="project" value="TreeGrafter"/>
</dbReference>
<dbReference type="Proteomes" id="UP000323994">
    <property type="component" value="Unassembled WGS sequence"/>
</dbReference>
<dbReference type="OrthoDB" id="9764892at2"/>
<evidence type="ECO:0000256" key="9">
    <source>
        <dbReference type="PIRSR" id="PIRSR000429-1"/>
    </source>
</evidence>
<feature type="domain" description="Thiolase C-terminal" evidence="12">
    <location>
        <begin position="272"/>
        <end position="393"/>
    </location>
</feature>
<dbReference type="SUPFAM" id="SSF53901">
    <property type="entry name" value="Thiolase-like"/>
    <property type="match status" value="2"/>
</dbReference>
<dbReference type="InterPro" id="IPR020616">
    <property type="entry name" value="Thiolase_N"/>
</dbReference>
<evidence type="ECO:0000256" key="5">
    <source>
        <dbReference type="ARBA" id="ARBA00022723"/>
    </source>
</evidence>
<evidence type="ECO:0000256" key="8">
    <source>
        <dbReference type="ARBA" id="ARBA00023315"/>
    </source>
</evidence>
<reference evidence="13 14" key="1">
    <citation type="submission" date="2019-05" db="EMBL/GenBank/DDBJ databases">
        <authorList>
            <person name="Qu J.-H."/>
        </authorList>
    </citation>
    <scope>NUCLEOTIDE SEQUENCE [LARGE SCALE GENOMIC DNA]</scope>
    <source>
        <strain evidence="13 14">NS28</strain>
    </source>
</reference>
<sequence>MKEEVFILSAVRTPIGSFGGSLASVHAAKLGATAIRHALSKSGADPERVEEVLMGNVISANMGQAPARQAAIYAGLPASVICTTVNKVCASGMKAVTMGAQSIQLGDSELIVAGGMESMSQIPYYLPKARNGYGYGNGEIVDGLLKDGLTDVYDQIGMGICGDRTASRYSLSREEQDEYAIRSYTLSAESTGKGYFSGEIVAVEVPSPKGGEPALVAEDEEFRRVKFEKIASLKPAFSKDGTVTAANASTINDGAAAIVLSGKATLEESGINPVARIVAYADAEQDPAWFTTTPVLATQKVLKKAGLSLEEIDYFEVNEAFSAVALAYIKILGLDINKVNVFGGAVSLGHPLGASGARILTTLLSVLEQNNGRYGLATICNGGGGASAVIVEKL</sequence>
<dbReference type="InterPro" id="IPR020610">
    <property type="entry name" value="Thiolase_AS"/>
</dbReference>
<dbReference type="EMBL" id="VBSN01000013">
    <property type="protein sequence ID" value="KAA6441519.1"/>
    <property type="molecule type" value="Genomic_DNA"/>
</dbReference>
<dbReference type="RefSeq" id="WP_139010436.1">
    <property type="nucleotide sequence ID" value="NZ_VBSN01000013.1"/>
</dbReference>
<keyword evidence="7" id="KW-0630">Potassium</keyword>
<dbReference type="Gene3D" id="3.40.47.10">
    <property type="match status" value="1"/>
</dbReference>
<dbReference type="InterPro" id="IPR020617">
    <property type="entry name" value="Thiolase_C"/>
</dbReference>
<dbReference type="PIRSF" id="PIRSF000429">
    <property type="entry name" value="Ac-CoA_Ac_transf"/>
    <property type="match status" value="1"/>
</dbReference>
<comment type="caution">
    <text evidence="13">The sequence shown here is derived from an EMBL/GenBank/DDBJ whole genome shotgun (WGS) entry which is preliminary data.</text>
</comment>
<evidence type="ECO:0000256" key="6">
    <source>
        <dbReference type="ARBA" id="ARBA00022946"/>
    </source>
</evidence>
<dbReference type="Pfam" id="PF00108">
    <property type="entry name" value="Thiolase_N"/>
    <property type="match status" value="1"/>
</dbReference>
<keyword evidence="14" id="KW-1185">Reference proteome</keyword>
<dbReference type="Pfam" id="PF02803">
    <property type="entry name" value="Thiolase_C"/>
    <property type="match status" value="1"/>
</dbReference>
<keyword evidence="5" id="KW-0479">Metal-binding</keyword>
<feature type="active site" description="Proton acceptor" evidence="9">
    <location>
        <position position="350"/>
    </location>
</feature>
<evidence type="ECO:0000313" key="13">
    <source>
        <dbReference type="EMBL" id="KAA6441519.1"/>
    </source>
</evidence>
<evidence type="ECO:0000256" key="3">
    <source>
        <dbReference type="ARBA" id="ARBA00012705"/>
    </source>
</evidence>
<feature type="domain" description="Thiolase N-terminal" evidence="11">
    <location>
        <begin position="5"/>
        <end position="261"/>
    </location>
</feature>
<evidence type="ECO:0000313" key="14">
    <source>
        <dbReference type="Proteomes" id="UP000323994"/>
    </source>
</evidence>
<evidence type="ECO:0000256" key="4">
    <source>
        <dbReference type="ARBA" id="ARBA00022679"/>
    </source>
</evidence>
<dbReference type="PROSITE" id="PS00098">
    <property type="entry name" value="THIOLASE_1"/>
    <property type="match status" value="1"/>
</dbReference>
<accession>A0A5M8QZ86</accession>
<evidence type="ECO:0000256" key="10">
    <source>
        <dbReference type="RuleBase" id="RU003557"/>
    </source>
</evidence>
<dbReference type="InterPro" id="IPR020613">
    <property type="entry name" value="Thiolase_CS"/>
</dbReference>
<evidence type="ECO:0000259" key="12">
    <source>
        <dbReference type="Pfam" id="PF02803"/>
    </source>
</evidence>
<dbReference type="EC" id="2.3.1.9" evidence="3"/>
<dbReference type="FunFam" id="3.40.47.10:FF:000007">
    <property type="entry name" value="acetyl-CoA acetyltransferase, mitochondrial"/>
    <property type="match status" value="1"/>
</dbReference>
<dbReference type="InterPro" id="IPR020615">
    <property type="entry name" value="Thiolase_acyl_enz_int_AS"/>
</dbReference>
<dbReference type="InterPro" id="IPR016039">
    <property type="entry name" value="Thiolase-like"/>
</dbReference>
<comment type="subunit">
    <text evidence="2">Homotetramer.</text>
</comment>
<evidence type="ECO:0000256" key="1">
    <source>
        <dbReference type="ARBA" id="ARBA00010982"/>
    </source>
</evidence>
<dbReference type="GO" id="GO:0003985">
    <property type="term" value="F:acetyl-CoA C-acetyltransferase activity"/>
    <property type="evidence" value="ECO:0007669"/>
    <property type="project" value="UniProtKB-EC"/>
</dbReference>
<gene>
    <name evidence="13" type="ORF">FEM33_01960</name>
</gene>
<name>A0A5M8QZ86_9BACT</name>